<evidence type="ECO:0000256" key="1">
    <source>
        <dbReference type="ARBA" id="ARBA00006767"/>
    </source>
</evidence>
<feature type="compositionally biased region" description="Acidic residues" evidence="4">
    <location>
        <begin position="165"/>
        <end position="181"/>
    </location>
</feature>
<dbReference type="InterPro" id="IPR050437">
    <property type="entry name" value="Ribos_protein_bS1-like"/>
</dbReference>
<evidence type="ECO:0000313" key="6">
    <source>
        <dbReference type="EMBL" id="SEP80346.1"/>
    </source>
</evidence>
<keyword evidence="3" id="KW-0687">Ribonucleoprotein</keyword>
<dbReference type="EMBL" id="FOFD01000001">
    <property type="protein sequence ID" value="SEP80346.1"/>
    <property type="molecule type" value="Genomic_DNA"/>
</dbReference>
<evidence type="ECO:0000256" key="3">
    <source>
        <dbReference type="ARBA" id="ARBA00023274"/>
    </source>
</evidence>
<dbReference type="CDD" id="cd04487">
    <property type="entry name" value="RecJ_OBF2_like"/>
    <property type="match status" value="1"/>
</dbReference>
<dbReference type="RefSeq" id="WP_090612990.1">
    <property type="nucleotide sequence ID" value="NZ_FOFD01000001.1"/>
</dbReference>
<dbReference type="GO" id="GO:0005840">
    <property type="term" value="C:ribosome"/>
    <property type="evidence" value="ECO:0007669"/>
    <property type="project" value="UniProtKB-KW"/>
</dbReference>
<dbReference type="GO" id="GO:0003729">
    <property type="term" value="F:mRNA binding"/>
    <property type="evidence" value="ECO:0007669"/>
    <property type="project" value="TreeGrafter"/>
</dbReference>
<dbReference type="SUPFAM" id="SSF50249">
    <property type="entry name" value="Nucleic acid-binding proteins"/>
    <property type="match status" value="2"/>
</dbReference>
<dbReference type="Pfam" id="PF01336">
    <property type="entry name" value="tRNA_anti-codon"/>
    <property type="match status" value="1"/>
</dbReference>
<reference evidence="7" key="1">
    <citation type="submission" date="2016-10" db="EMBL/GenBank/DDBJ databases">
        <authorList>
            <person name="Varghese N."/>
            <person name="Submissions S."/>
        </authorList>
    </citation>
    <scope>NUCLEOTIDE SEQUENCE [LARGE SCALE GENOMIC DNA]</scope>
    <source>
        <strain evidence="7">DSM 25055</strain>
    </source>
</reference>
<evidence type="ECO:0000256" key="4">
    <source>
        <dbReference type="SAM" id="MobiDB-lite"/>
    </source>
</evidence>
<keyword evidence="2" id="KW-0689">Ribosomal protein</keyword>
<dbReference type="Gene3D" id="2.40.50.140">
    <property type="entry name" value="Nucleic acid-binding proteins"/>
    <property type="match status" value="2"/>
</dbReference>
<dbReference type="STRING" id="1186196.SAMN04489841_0550"/>
<dbReference type="PROSITE" id="PS50126">
    <property type="entry name" value="S1"/>
    <property type="match status" value="1"/>
</dbReference>
<dbReference type="InterPro" id="IPR038763">
    <property type="entry name" value="DHH_sf"/>
</dbReference>
<proteinExistence type="inferred from homology"/>
<keyword evidence="6" id="KW-0378">Hydrolase</keyword>
<dbReference type="Pfam" id="PF00575">
    <property type="entry name" value="S1"/>
    <property type="match status" value="1"/>
</dbReference>
<evidence type="ECO:0000259" key="5">
    <source>
        <dbReference type="PROSITE" id="PS50126"/>
    </source>
</evidence>
<dbReference type="GO" id="GO:1990904">
    <property type="term" value="C:ribonucleoprotein complex"/>
    <property type="evidence" value="ECO:0007669"/>
    <property type="project" value="UniProtKB-KW"/>
</dbReference>
<dbReference type="Proteomes" id="UP000199114">
    <property type="component" value="Unassembled WGS sequence"/>
</dbReference>
<organism evidence="6 7">
    <name type="scientific">Natrinema salaciae</name>
    <dbReference type="NCBI Taxonomy" id="1186196"/>
    <lineage>
        <taxon>Archaea</taxon>
        <taxon>Methanobacteriati</taxon>
        <taxon>Methanobacteriota</taxon>
        <taxon>Stenosarchaea group</taxon>
        <taxon>Halobacteria</taxon>
        <taxon>Halobacteriales</taxon>
        <taxon>Natrialbaceae</taxon>
        <taxon>Natrinema</taxon>
    </lineage>
</organism>
<gene>
    <name evidence="6" type="ORF">SAMN04489841_0550</name>
</gene>
<dbReference type="GO" id="GO:0006412">
    <property type="term" value="P:translation"/>
    <property type="evidence" value="ECO:0007669"/>
    <property type="project" value="TreeGrafter"/>
</dbReference>
<keyword evidence="7" id="KW-1185">Reference proteome</keyword>
<dbReference type="PANTHER" id="PTHR10724:SF7">
    <property type="entry name" value="SMALL RIBOSOMAL SUBUNIT PROTEIN BS1C"/>
    <property type="match status" value="1"/>
</dbReference>
<feature type="region of interest" description="Disordered" evidence="4">
    <location>
        <begin position="116"/>
        <end position="214"/>
    </location>
</feature>
<feature type="compositionally biased region" description="Low complexity" evidence="4">
    <location>
        <begin position="190"/>
        <end position="213"/>
    </location>
</feature>
<accession>A0A1H9AUA7</accession>
<dbReference type="OrthoDB" id="60224at2157"/>
<dbReference type="InterPro" id="IPR004365">
    <property type="entry name" value="NA-bd_OB_tRNA"/>
</dbReference>
<keyword evidence="6" id="KW-0269">Exonuclease</keyword>
<name>A0A1H9AUA7_9EURY</name>
<dbReference type="SUPFAM" id="SSF64182">
    <property type="entry name" value="DHH phosphoesterases"/>
    <property type="match status" value="1"/>
</dbReference>
<dbReference type="PANTHER" id="PTHR10724">
    <property type="entry name" value="30S RIBOSOMAL PROTEIN S1"/>
    <property type="match status" value="1"/>
</dbReference>
<dbReference type="InterPro" id="IPR012340">
    <property type="entry name" value="NA-bd_OB-fold"/>
</dbReference>
<sequence>MGNCIICGTPVDGEICESHEEDAVFEFRGTSASQLTPGRYYRGTVDGYADFGVFVDIGDHVTGLLHRSELDQRLESLDWEPGDDVFVQVLDVRDNGNVDLGWSIRQREREFRGKLIETADDEYRPEEGGDDDAADESSTRTTDDDADDLTDDRAAKAGELQASADETEPEPEPEPEPESVDEGQPAAAEPTSAVASSGSVATESAAASAPATDEAADADLDAALKRTTIGAIENTVGSVVRLEGEITGVRQTSGPTVFELRDETGTVECAAFEEAGVRAYPDVELEDVVALEGEVEHHHGDLQVETESLEILDGEERETVVDRLESAIEREARPADIAPLADHEAVAAVEDEIADAATAIRRAVMEARPIVVRHGATADGYVAGAAIERAVLPLIREKHTREDAEYHYFERRPLDGRVYDMDAATSDVTSMLEARDRHGEQFPLVVLVDAGSTVESVDGYELLSLYDADSLVIDDSRADEAVADAVDVAVAPSIAGVDVSDVTSTALATNVAAHVNDDVRADLEHLPAVSYWENTPEAYLELATEAGYDETDVSERREAVALEAYYQSYKDKRELVIDLLFGDGDESDRPRNGDLAAHVSEQFRDKLETELETARENLSVRDADGVTVSVLDTDAFTHRYNFPTTILLLDALHRTERDRTEPPAVTLGVGDDELHVRATEPVNVRDLGDAIAEAVPNGGVSVVGGRDGHVEFLPGERDAVREAALEALAETLA</sequence>
<protein>
    <submittedName>
        <fullName evidence="6">RecJ-like exonuclease, contains DnaJ-type Zn finger domain</fullName>
    </submittedName>
</protein>
<evidence type="ECO:0000256" key="2">
    <source>
        <dbReference type="ARBA" id="ARBA00022980"/>
    </source>
</evidence>
<feature type="domain" description="S1 motif" evidence="5">
    <location>
        <begin position="38"/>
        <end position="105"/>
    </location>
</feature>
<evidence type="ECO:0000313" key="7">
    <source>
        <dbReference type="Proteomes" id="UP000199114"/>
    </source>
</evidence>
<dbReference type="InterPro" id="IPR003029">
    <property type="entry name" value="S1_domain"/>
</dbReference>
<dbReference type="GO" id="GO:0003735">
    <property type="term" value="F:structural constituent of ribosome"/>
    <property type="evidence" value="ECO:0007669"/>
    <property type="project" value="TreeGrafter"/>
</dbReference>
<keyword evidence="6" id="KW-0540">Nuclease</keyword>
<dbReference type="AlphaFoldDB" id="A0A1H9AUA7"/>
<dbReference type="GO" id="GO:0004527">
    <property type="term" value="F:exonuclease activity"/>
    <property type="evidence" value="ECO:0007669"/>
    <property type="project" value="UniProtKB-KW"/>
</dbReference>
<comment type="similarity">
    <text evidence="1">Belongs to the bacterial ribosomal protein bS1 family.</text>
</comment>
<feature type="compositionally biased region" description="Basic and acidic residues" evidence="4">
    <location>
        <begin position="116"/>
        <end position="127"/>
    </location>
</feature>
<dbReference type="SMART" id="SM00316">
    <property type="entry name" value="S1"/>
    <property type="match status" value="1"/>
</dbReference>